<dbReference type="PANTHER" id="PTHR48086">
    <property type="entry name" value="SODIUM/PROLINE SYMPORTER-RELATED"/>
    <property type="match status" value="1"/>
</dbReference>
<dbReference type="InterPro" id="IPR038377">
    <property type="entry name" value="Na/Glc_symporter_sf"/>
</dbReference>
<feature type="transmembrane region" description="Helical" evidence="7">
    <location>
        <begin position="213"/>
        <end position="234"/>
    </location>
</feature>
<evidence type="ECO:0000256" key="3">
    <source>
        <dbReference type="ARBA" id="ARBA00022448"/>
    </source>
</evidence>
<dbReference type="GO" id="GO:0005886">
    <property type="term" value="C:plasma membrane"/>
    <property type="evidence" value="ECO:0007669"/>
    <property type="project" value="TreeGrafter"/>
</dbReference>
<dbReference type="Gene3D" id="1.20.1730.10">
    <property type="entry name" value="Sodium/glucose cotransporter"/>
    <property type="match status" value="1"/>
</dbReference>
<proteinExistence type="inferred from homology"/>
<dbReference type="PROSITE" id="PS50283">
    <property type="entry name" value="NA_SOLUT_SYMP_3"/>
    <property type="match status" value="1"/>
</dbReference>
<keyword evidence="3" id="KW-0813">Transport</keyword>
<feature type="transmembrane region" description="Helical" evidence="7">
    <location>
        <begin position="39"/>
        <end position="60"/>
    </location>
</feature>
<feature type="transmembrane region" description="Helical" evidence="7">
    <location>
        <begin position="67"/>
        <end position="89"/>
    </location>
</feature>
<reference evidence="8" key="1">
    <citation type="submission" date="2018-05" db="EMBL/GenBank/DDBJ databases">
        <authorList>
            <person name="Lanie J.A."/>
            <person name="Ng W.-L."/>
            <person name="Kazmierczak K.M."/>
            <person name="Andrzejewski T.M."/>
            <person name="Davidsen T.M."/>
            <person name="Wayne K.J."/>
            <person name="Tettelin H."/>
            <person name="Glass J.I."/>
            <person name="Rusch D."/>
            <person name="Podicherti R."/>
            <person name="Tsui H.-C.T."/>
            <person name="Winkler M.E."/>
        </authorList>
    </citation>
    <scope>NUCLEOTIDE SEQUENCE</scope>
</reference>
<comment type="subcellular location">
    <subcellularLocation>
        <location evidence="1">Membrane</location>
        <topology evidence="1">Multi-pass membrane protein</topology>
    </subcellularLocation>
</comment>
<evidence type="ECO:0000256" key="7">
    <source>
        <dbReference type="SAM" id="Phobius"/>
    </source>
</evidence>
<comment type="similarity">
    <text evidence="2">Belongs to the sodium:solute symporter (SSF) (TC 2.A.21) family.</text>
</comment>
<evidence type="ECO:0000256" key="2">
    <source>
        <dbReference type="ARBA" id="ARBA00006434"/>
    </source>
</evidence>
<organism evidence="8">
    <name type="scientific">marine metagenome</name>
    <dbReference type="NCBI Taxonomy" id="408172"/>
    <lineage>
        <taxon>unclassified sequences</taxon>
        <taxon>metagenomes</taxon>
        <taxon>ecological metagenomes</taxon>
    </lineage>
</organism>
<dbReference type="PANTHER" id="PTHR48086:SF4">
    <property type="entry name" value="SODIUM_PANTOTHENATE SYMPORTER"/>
    <property type="match status" value="1"/>
</dbReference>
<dbReference type="GO" id="GO:0015233">
    <property type="term" value="F:pantothenate transmembrane transporter activity"/>
    <property type="evidence" value="ECO:0007669"/>
    <property type="project" value="TreeGrafter"/>
</dbReference>
<feature type="transmembrane region" description="Helical" evidence="7">
    <location>
        <begin position="117"/>
        <end position="136"/>
    </location>
</feature>
<feature type="non-terminal residue" evidence="8">
    <location>
        <position position="258"/>
    </location>
</feature>
<dbReference type="InterPro" id="IPR050277">
    <property type="entry name" value="Sodium:Solute_Symporter"/>
</dbReference>
<evidence type="ECO:0000256" key="1">
    <source>
        <dbReference type="ARBA" id="ARBA00004141"/>
    </source>
</evidence>
<dbReference type="AlphaFoldDB" id="A0A382JFY1"/>
<dbReference type="EMBL" id="UINC01074228">
    <property type="protein sequence ID" value="SVC11214.1"/>
    <property type="molecule type" value="Genomic_DNA"/>
</dbReference>
<evidence type="ECO:0000256" key="6">
    <source>
        <dbReference type="ARBA" id="ARBA00023136"/>
    </source>
</evidence>
<accession>A0A382JFY1</accession>
<evidence type="ECO:0000256" key="5">
    <source>
        <dbReference type="ARBA" id="ARBA00022989"/>
    </source>
</evidence>
<keyword evidence="4 7" id="KW-0812">Transmembrane</keyword>
<feature type="transmembrane region" description="Helical" evidence="7">
    <location>
        <begin position="180"/>
        <end position="201"/>
    </location>
</feature>
<evidence type="ECO:0000313" key="8">
    <source>
        <dbReference type="EMBL" id="SVC11214.1"/>
    </source>
</evidence>
<dbReference type="Pfam" id="PF00474">
    <property type="entry name" value="SSF"/>
    <property type="match status" value="2"/>
</dbReference>
<keyword evidence="5 7" id="KW-1133">Transmembrane helix</keyword>
<evidence type="ECO:0000256" key="4">
    <source>
        <dbReference type="ARBA" id="ARBA00022692"/>
    </source>
</evidence>
<sequence>MVSFCIYTAVVFALAWLASRKREGKSFMNEYFLGSRNLGMWAFAFTYAATSASGGSFMGFPAKIYTYGWVMALWIGGYIVVPLVAMGLISKRLNQVARKSGSITVPEMMRKRLGSPTVGQVATVLLVFFQFFFLLAQFKAGAKIMTTLLGDVGVFIVAKDAIESVLQPLPWIGGSGVDGAYYLCLGVFAVSVVAYTAWGGFRAVVWTDVMQGGVMLVGVVILLGLALTQVGGLANATREVAKMVPPEDGVLRVEVSAK</sequence>
<gene>
    <name evidence="8" type="ORF">METZ01_LOCUS264068</name>
</gene>
<dbReference type="InterPro" id="IPR001734">
    <property type="entry name" value="Na/solute_symporter"/>
</dbReference>
<name>A0A382JFY1_9ZZZZ</name>
<protein>
    <submittedName>
        <fullName evidence="8">Uncharacterized protein</fullName>
    </submittedName>
</protein>
<keyword evidence="6 7" id="KW-0472">Membrane</keyword>